<reference evidence="1" key="1">
    <citation type="submission" date="2021-08" db="EMBL/GenBank/DDBJ databases">
        <title>Novel anaerobic bacterium isolated from sea squirt in East Sea, Republic of Korea.</title>
        <authorList>
            <person name="Nguyen T.H."/>
            <person name="Li Z."/>
            <person name="Lee Y.-J."/>
            <person name="Ko J."/>
            <person name="Kim S.-G."/>
        </authorList>
    </citation>
    <scope>NUCLEOTIDE SEQUENCE</scope>
    <source>
        <strain evidence="1">KCTC 25031</strain>
    </source>
</reference>
<organism evidence="1 2">
    <name type="scientific">Halosquirtibacter laminarini</name>
    <dbReference type="NCBI Taxonomy" id="3374600"/>
    <lineage>
        <taxon>Bacteria</taxon>
        <taxon>Pseudomonadati</taxon>
        <taxon>Bacteroidota</taxon>
        <taxon>Bacteroidia</taxon>
        <taxon>Marinilabiliales</taxon>
        <taxon>Prolixibacteraceae</taxon>
        <taxon>Halosquirtibacter</taxon>
    </lineage>
</organism>
<name>A0AC61NKE4_9BACT</name>
<keyword evidence="2" id="KW-1185">Reference proteome</keyword>
<gene>
    <name evidence="1" type="ORF">K4L44_04165</name>
</gene>
<accession>A0AC61NKE4</accession>
<evidence type="ECO:0000313" key="2">
    <source>
        <dbReference type="Proteomes" id="UP000826212"/>
    </source>
</evidence>
<sequence>MNSTIDTILQRVSVRTFKEDKVPREDLELIIKAAMAAPTAVNKQPWEFVVIDNTALLFELGSLLPYAKMTKFAPAAIVVCGNQKNMLDGWEESFWIQDCSAATQNILLAIESLNYGAVWTAVYPDISRIHIVKRILELPEHIVPLNVIPLGVPDQKSSSKDKYDESKIHINKW</sequence>
<evidence type="ECO:0000313" key="1">
    <source>
        <dbReference type="EMBL" id="QZE15030.1"/>
    </source>
</evidence>
<protein>
    <submittedName>
        <fullName evidence="1">Nitroreductase family protein</fullName>
    </submittedName>
</protein>
<dbReference type="Proteomes" id="UP000826212">
    <property type="component" value="Chromosome"/>
</dbReference>
<proteinExistence type="predicted"/>
<dbReference type="EMBL" id="CP081303">
    <property type="protein sequence ID" value="QZE15030.1"/>
    <property type="molecule type" value="Genomic_DNA"/>
</dbReference>